<reference evidence="2" key="3">
    <citation type="submission" date="2022-12" db="EMBL/GenBank/DDBJ databases">
        <authorList>
            <person name="Sun Q."/>
            <person name="Kim S."/>
        </authorList>
    </citation>
    <scope>NUCLEOTIDE SEQUENCE</scope>
    <source>
        <strain evidence="2">KCTC 12344</strain>
    </source>
</reference>
<keyword evidence="4" id="KW-1185">Reference proteome</keyword>
<feature type="chain" id="PRO_5044609893" evidence="1">
    <location>
        <begin position="20"/>
        <end position="152"/>
    </location>
</feature>
<dbReference type="AlphaFoldDB" id="A0A4V1AUA5"/>
<dbReference type="EMBL" id="CP038026">
    <property type="protein sequence ID" value="QBQ38488.1"/>
    <property type="molecule type" value="Genomic_DNA"/>
</dbReference>
<name>A0A4V1AUA5_9BURK</name>
<reference evidence="3 4" key="2">
    <citation type="submission" date="2019-03" db="EMBL/GenBank/DDBJ databases">
        <title>Draft Genome Sequences of Six Type Strains of the Genus Massilia.</title>
        <authorList>
            <person name="Miess H."/>
            <person name="Frediansyhah A."/>
            <person name="Gross H."/>
        </authorList>
    </citation>
    <scope>NUCLEOTIDE SEQUENCE [LARGE SCALE GENOMIC DNA]</scope>
    <source>
        <strain evidence="3 4">DSM 17505</strain>
    </source>
</reference>
<sequence>MIKTLMSTVLLGAAGAAVAFSGTVKMARHDGAVTRTLSVSNWQVDNRGVPSFDFRFRQSGGGCDYQRSGHAVAGFEEGDGKAELEIYSGQDEQGRETAPLMILYAYDSTVIFSTPVRQNRAFWMSFQDERMRRSVPKQCGYTERGSALMFRK</sequence>
<evidence type="ECO:0000313" key="2">
    <source>
        <dbReference type="EMBL" id="GGY82458.1"/>
    </source>
</evidence>
<evidence type="ECO:0000313" key="3">
    <source>
        <dbReference type="EMBL" id="QBQ38488.1"/>
    </source>
</evidence>
<keyword evidence="1" id="KW-0732">Signal</keyword>
<protein>
    <submittedName>
        <fullName evidence="2">Uncharacterized protein</fullName>
    </submittedName>
</protein>
<dbReference type="RefSeq" id="WP_134387189.1">
    <property type="nucleotide sequence ID" value="NZ_BMWW01000002.1"/>
</dbReference>
<evidence type="ECO:0000256" key="1">
    <source>
        <dbReference type="SAM" id="SignalP"/>
    </source>
</evidence>
<dbReference type="Proteomes" id="UP000294359">
    <property type="component" value="Chromosome"/>
</dbReference>
<feature type="signal peptide" evidence="1">
    <location>
        <begin position="1"/>
        <end position="19"/>
    </location>
</feature>
<dbReference type="OrthoDB" id="8766792at2"/>
<evidence type="ECO:0000313" key="4">
    <source>
        <dbReference type="Proteomes" id="UP000294359"/>
    </source>
</evidence>
<reference evidence="2" key="1">
    <citation type="journal article" date="2014" name="Int. J. Syst. Evol. Microbiol.">
        <title>Complete genome sequence of Corynebacterium casei LMG S-19264T (=DSM 44701T), isolated from a smear-ripened cheese.</title>
        <authorList>
            <consortium name="US DOE Joint Genome Institute (JGI-PGF)"/>
            <person name="Walter F."/>
            <person name="Albersmeier A."/>
            <person name="Kalinowski J."/>
            <person name="Ruckert C."/>
        </authorList>
    </citation>
    <scope>NUCLEOTIDE SEQUENCE</scope>
    <source>
        <strain evidence="2">KCTC 12344</strain>
    </source>
</reference>
<organism evidence="2 5">
    <name type="scientific">Pseudoduganella plicata</name>
    <dbReference type="NCBI Taxonomy" id="321984"/>
    <lineage>
        <taxon>Bacteria</taxon>
        <taxon>Pseudomonadati</taxon>
        <taxon>Pseudomonadota</taxon>
        <taxon>Betaproteobacteria</taxon>
        <taxon>Burkholderiales</taxon>
        <taxon>Oxalobacteraceae</taxon>
        <taxon>Telluria group</taxon>
        <taxon>Pseudoduganella</taxon>
    </lineage>
</organism>
<proteinExistence type="predicted"/>
<evidence type="ECO:0000313" key="5">
    <source>
        <dbReference type="Proteomes" id="UP000619512"/>
    </source>
</evidence>
<gene>
    <name evidence="3" type="ORF">E1742_21620</name>
    <name evidence="2" type="ORF">GCM10007388_14230</name>
</gene>
<dbReference type="Proteomes" id="UP000619512">
    <property type="component" value="Unassembled WGS sequence"/>
</dbReference>
<dbReference type="EMBL" id="BMWW01000002">
    <property type="protein sequence ID" value="GGY82458.1"/>
    <property type="molecule type" value="Genomic_DNA"/>
</dbReference>
<accession>A0A4V1AUA5</accession>